<organism evidence="1">
    <name type="scientific">Aegilops tauschii</name>
    <name type="common">Tausch's goatgrass</name>
    <name type="synonym">Aegilops squarrosa</name>
    <dbReference type="NCBI Taxonomy" id="37682"/>
    <lineage>
        <taxon>Eukaryota</taxon>
        <taxon>Viridiplantae</taxon>
        <taxon>Streptophyta</taxon>
        <taxon>Embryophyta</taxon>
        <taxon>Tracheophyta</taxon>
        <taxon>Spermatophyta</taxon>
        <taxon>Magnoliopsida</taxon>
        <taxon>Liliopsida</taxon>
        <taxon>Poales</taxon>
        <taxon>Poaceae</taxon>
        <taxon>BOP clade</taxon>
        <taxon>Pooideae</taxon>
        <taxon>Triticodae</taxon>
        <taxon>Triticeae</taxon>
        <taxon>Triticinae</taxon>
        <taxon>Aegilops</taxon>
    </lineage>
</organism>
<sequence>MGRSPVTRRKAGVRLPGRIHGGPWAERRYEVREKERTAIIVHGAMQLELRKLSAWNVDRGTILNLLIAEAHRKIESVVGKENVGSDVMGTTGRLKGPHSPSYWTKNKIVMLLGRHCNYTAKQEMIASQTGLFDHLINVLKFKRGPLMQPVTYYFLIYGL</sequence>
<evidence type="ECO:0000313" key="1">
    <source>
        <dbReference type="EnsemblPlants" id="EMT03347"/>
    </source>
</evidence>
<reference evidence="1" key="1">
    <citation type="submission" date="2015-06" db="UniProtKB">
        <authorList>
            <consortium name="EnsemblPlants"/>
        </authorList>
    </citation>
    <scope>IDENTIFICATION</scope>
</reference>
<protein>
    <submittedName>
        <fullName evidence="1">Uncharacterized protein</fullName>
    </submittedName>
</protein>
<dbReference type="EnsemblPlants" id="EMT03347">
    <property type="protein sequence ID" value="EMT03347"/>
    <property type="gene ID" value="F775_23830"/>
</dbReference>
<dbReference type="AlphaFoldDB" id="R7W508"/>
<proteinExistence type="predicted"/>
<accession>R7W508</accession>
<name>R7W508_AEGTA</name>